<proteinExistence type="predicted"/>
<dbReference type="SUPFAM" id="SSF56214">
    <property type="entry name" value="4'-phosphopantetheinyl transferase"/>
    <property type="match status" value="1"/>
</dbReference>
<dbReference type="AlphaFoldDB" id="A0A366LKB1"/>
<gene>
    <name evidence="6" type="ORF">DP939_41125</name>
</gene>
<feature type="binding site" evidence="2">
    <location>
        <position position="39"/>
    </location>
    <ligand>
        <name>CoA</name>
        <dbReference type="ChEBI" id="CHEBI:57287"/>
    </ligand>
</feature>
<feature type="domain" description="4'-phosphopantetheinyl transferase N-terminal" evidence="5">
    <location>
        <begin position="27"/>
        <end position="93"/>
    </location>
</feature>
<dbReference type="PANTHER" id="PTHR38096:SF1">
    <property type="entry name" value="ENTEROBACTIN SYNTHASE COMPONENT D"/>
    <property type="match status" value="1"/>
</dbReference>
<dbReference type="InterPro" id="IPR037143">
    <property type="entry name" value="4-PPantetheinyl_Trfase_dom_sf"/>
</dbReference>
<sequence>MIEIILPPTVVAVDTTDDPADAGLHPEEEEVVRKAVDKRRREFTTGRTCARRALGLLGLPPAPIPQGARGEPVWPEGVVGSITHCAGYRGAVLGRTSNVAAIGIDAEPNERLPDGVLDAVTSEGERRAIIEALRSHPGVHWDRMLFCAKETVYKVWFPLAGRWLGFEDAEVTINPLTGAFEARLLVEGPSVNGGALTRLTGRWLVKNGLILTAIVLPAG</sequence>
<comment type="caution">
    <text evidence="6">The sequence shown here is derived from an EMBL/GenBank/DDBJ whole genome shotgun (WGS) entry which is preliminary data.</text>
</comment>
<feature type="binding site" evidence="2">
    <location>
        <position position="47"/>
    </location>
    <ligand>
        <name>CoA</name>
        <dbReference type="ChEBI" id="CHEBI:57287"/>
    </ligand>
</feature>
<keyword evidence="1 6" id="KW-0808">Transferase</keyword>
<feature type="binding site" evidence="2">
    <location>
        <position position="150"/>
    </location>
    <ligand>
        <name>CoA</name>
        <dbReference type="ChEBI" id="CHEBI:57287"/>
    </ligand>
</feature>
<evidence type="ECO:0000313" key="6">
    <source>
        <dbReference type="EMBL" id="RBQ14366.1"/>
    </source>
</evidence>
<keyword evidence="3" id="KW-0460">Magnesium</keyword>
<evidence type="ECO:0000313" key="7">
    <source>
        <dbReference type="Proteomes" id="UP000253303"/>
    </source>
</evidence>
<dbReference type="InterPro" id="IPR003542">
    <property type="entry name" value="Enbac_synth_compD-like"/>
</dbReference>
<name>A0A366LKB1_9ACTN</name>
<feature type="binding site" evidence="2">
    <location>
        <position position="105"/>
    </location>
    <ligand>
        <name>CoA</name>
        <dbReference type="ChEBI" id="CHEBI:57287"/>
    </ligand>
</feature>
<evidence type="ECO:0000256" key="2">
    <source>
        <dbReference type="PIRSR" id="PIRSR603542-1"/>
    </source>
</evidence>
<feature type="domain" description="4'-phosphopantetheinyl transferase" evidence="4">
    <location>
        <begin position="101"/>
        <end position="176"/>
    </location>
</feature>
<dbReference type="Pfam" id="PF17837">
    <property type="entry name" value="4PPT_N"/>
    <property type="match status" value="1"/>
</dbReference>
<accession>A0A366LKB1</accession>
<dbReference type="Proteomes" id="UP000253303">
    <property type="component" value="Unassembled WGS sequence"/>
</dbReference>
<dbReference type="GO" id="GO:0008897">
    <property type="term" value="F:holo-[acyl-carrier-protein] synthase activity"/>
    <property type="evidence" value="ECO:0007669"/>
    <property type="project" value="InterPro"/>
</dbReference>
<feature type="binding site" evidence="2">
    <location>
        <begin position="83"/>
        <end position="84"/>
    </location>
    <ligand>
        <name>CoA</name>
        <dbReference type="ChEBI" id="CHEBI:57287"/>
    </ligand>
</feature>
<keyword evidence="3" id="KW-0479">Metal-binding</keyword>
<evidence type="ECO:0000259" key="5">
    <source>
        <dbReference type="Pfam" id="PF17837"/>
    </source>
</evidence>
<dbReference type="PRINTS" id="PR01399">
    <property type="entry name" value="ENTSNTHTASED"/>
</dbReference>
<dbReference type="PANTHER" id="PTHR38096">
    <property type="entry name" value="ENTEROBACTIN SYNTHASE COMPONENT D"/>
    <property type="match status" value="1"/>
</dbReference>
<keyword evidence="7" id="KW-1185">Reference proteome</keyword>
<dbReference type="GO" id="GO:0009239">
    <property type="term" value="P:enterobactin biosynthetic process"/>
    <property type="evidence" value="ECO:0007669"/>
    <property type="project" value="InterPro"/>
</dbReference>
<feature type="binding site" evidence="3">
    <location>
        <position position="105"/>
    </location>
    <ligand>
        <name>Mg(2+)</name>
        <dbReference type="ChEBI" id="CHEBI:18420"/>
    </ligand>
</feature>
<dbReference type="InterPro" id="IPR041354">
    <property type="entry name" value="4PPT_N"/>
</dbReference>
<feature type="binding site" evidence="2">
    <location>
        <position position="154"/>
    </location>
    <ligand>
        <name>CoA</name>
        <dbReference type="ChEBI" id="CHEBI:57287"/>
    </ligand>
</feature>
<feature type="binding site" evidence="2">
    <location>
        <position position="164"/>
    </location>
    <ligand>
        <name>CoA</name>
        <dbReference type="ChEBI" id="CHEBI:57287"/>
    </ligand>
</feature>
<dbReference type="EMBL" id="QMEY01000034">
    <property type="protein sequence ID" value="RBQ14366.1"/>
    <property type="molecule type" value="Genomic_DNA"/>
</dbReference>
<feature type="binding site" evidence="3">
    <location>
        <position position="106"/>
    </location>
    <ligand>
        <name>Mg(2+)</name>
        <dbReference type="ChEBI" id="CHEBI:18420"/>
    </ligand>
</feature>
<dbReference type="GO" id="GO:0009366">
    <property type="term" value="C:enterobactin synthetase complex"/>
    <property type="evidence" value="ECO:0007669"/>
    <property type="project" value="InterPro"/>
</dbReference>
<comment type="cofactor">
    <cofactor evidence="3">
        <name>Mg(2+)</name>
        <dbReference type="ChEBI" id="CHEBI:18420"/>
    </cofactor>
</comment>
<dbReference type="OrthoDB" id="8210607at2"/>
<dbReference type="Gene3D" id="3.90.470.20">
    <property type="entry name" value="4'-phosphopantetheinyl transferase domain"/>
    <property type="match status" value="1"/>
</dbReference>
<dbReference type="InterPro" id="IPR008278">
    <property type="entry name" value="4-PPantetheinyl_Trfase_dom"/>
</dbReference>
<protein>
    <submittedName>
        <fullName evidence="6">4'-phosphopantetheinyl transferase</fullName>
    </submittedName>
</protein>
<dbReference type="Pfam" id="PF01648">
    <property type="entry name" value="ACPS"/>
    <property type="match status" value="1"/>
</dbReference>
<reference evidence="6 7" key="1">
    <citation type="submission" date="2018-06" db="EMBL/GenBank/DDBJ databases">
        <title>Sphaerisporangium craniellae sp. nov., isolated from a marine sponge in the South China Sea.</title>
        <authorList>
            <person name="Li L."/>
        </authorList>
    </citation>
    <scope>NUCLEOTIDE SEQUENCE [LARGE SCALE GENOMIC DNA]</scope>
    <source>
        <strain evidence="6 7">LHW63015</strain>
    </source>
</reference>
<evidence type="ECO:0000256" key="1">
    <source>
        <dbReference type="ARBA" id="ARBA00022679"/>
    </source>
</evidence>
<dbReference type="RefSeq" id="WP_113986263.1">
    <property type="nucleotide sequence ID" value="NZ_QMEY01000034.1"/>
</dbReference>
<organism evidence="6 7">
    <name type="scientific">Spongiactinospora rosea</name>
    <dbReference type="NCBI Taxonomy" id="2248750"/>
    <lineage>
        <taxon>Bacteria</taxon>
        <taxon>Bacillati</taxon>
        <taxon>Actinomycetota</taxon>
        <taxon>Actinomycetes</taxon>
        <taxon>Streptosporangiales</taxon>
        <taxon>Streptosporangiaceae</taxon>
        <taxon>Spongiactinospora</taxon>
    </lineage>
</organism>
<evidence type="ECO:0000256" key="3">
    <source>
        <dbReference type="PIRSR" id="PIRSR603542-2"/>
    </source>
</evidence>
<dbReference type="GO" id="GO:0000287">
    <property type="term" value="F:magnesium ion binding"/>
    <property type="evidence" value="ECO:0007669"/>
    <property type="project" value="InterPro"/>
</dbReference>
<feature type="binding site" evidence="3">
    <location>
        <position position="107"/>
    </location>
    <ligand>
        <name>Mg(2+)</name>
        <dbReference type="ChEBI" id="CHEBI:18420"/>
    </ligand>
</feature>
<evidence type="ECO:0000259" key="4">
    <source>
        <dbReference type="Pfam" id="PF01648"/>
    </source>
</evidence>
<dbReference type="GO" id="GO:0005886">
    <property type="term" value="C:plasma membrane"/>
    <property type="evidence" value="ECO:0007669"/>
    <property type="project" value="TreeGrafter"/>
</dbReference>